<dbReference type="GO" id="GO:0019867">
    <property type="term" value="C:outer membrane"/>
    <property type="evidence" value="ECO:0007669"/>
    <property type="project" value="InterPro"/>
</dbReference>
<dbReference type="Pfam" id="PF07676">
    <property type="entry name" value="PD40"/>
    <property type="match status" value="3"/>
</dbReference>
<dbReference type="PANTHER" id="PTHR36842:SF1">
    <property type="entry name" value="PROTEIN TOLB"/>
    <property type="match status" value="1"/>
</dbReference>
<comment type="caution">
    <text evidence="7">The sequence shown here is derived from an EMBL/GenBank/DDBJ whole genome shotgun (WGS) entry which is preliminary data.</text>
</comment>
<evidence type="ECO:0000256" key="3">
    <source>
        <dbReference type="ARBA" id="ARBA00023136"/>
    </source>
</evidence>
<dbReference type="Pfam" id="PF01103">
    <property type="entry name" value="Omp85"/>
    <property type="match status" value="1"/>
</dbReference>
<feature type="region of interest" description="Disordered" evidence="4">
    <location>
        <begin position="414"/>
        <end position="438"/>
    </location>
</feature>
<dbReference type="Gene3D" id="2.120.10.30">
    <property type="entry name" value="TolB, C-terminal domain"/>
    <property type="match status" value="1"/>
</dbReference>
<reference evidence="7 8" key="1">
    <citation type="submission" date="2014-02" db="EMBL/GenBank/DDBJ databases">
        <title>The small core and large imbalanced accessory genome model reveals a collaborative survival strategy of Sorangium cellulosum strains in nature.</title>
        <authorList>
            <person name="Han K."/>
            <person name="Peng R."/>
            <person name="Blom J."/>
            <person name="Li Y.-Z."/>
        </authorList>
    </citation>
    <scope>NUCLEOTIDE SEQUENCE [LARGE SCALE GENOMIC DNA]</scope>
    <source>
        <strain evidence="7 8">So0157-18</strain>
    </source>
</reference>
<keyword evidence="3" id="KW-0472">Membrane</keyword>
<evidence type="ECO:0000256" key="2">
    <source>
        <dbReference type="ARBA" id="ARBA00009820"/>
    </source>
</evidence>
<evidence type="ECO:0000256" key="1">
    <source>
        <dbReference type="ARBA" id="ARBA00004370"/>
    </source>
</evidence>
<feature type="signal peptide" evidence="5">
    <location>
        <begin position="1"/>
        <end position="41"/>
    </location>
</feature>
<evidence type="ECO:0000256" key="5">
    <source>
        <dbReference type="SAM" id="SignalP"/>
    </source>
</evidence>
<proteinExistence type="inferred from homology"/>
<accession>A0A150PDW8</accession>
<name>A0A150PDW8_SORCE</name>
<organism evidence="7 8">
    <name type="scientific">Sorangium cellulosum</name>
    <name type="common">Polyangium cellulosum</name>
    <dbReference type="NCBI Taxonomy" id="56"/>
    <lineage>
        <taxon>Bacteria</taxon>
        <taxon>Pseudomonadati</taxon>
        <taxon>Myxococcota</taxon>
        <taxon>Polyangia</taxon>
        <taxon>Polyangiales</taxon>
        <taxon>Polyangiaceae</taxon>
        <taxon>Sorangium</taxon>
    </lineage>
</organism>
<evidence type="ECO:0000313" key="7">
    <source>
        <dbReference type="EMBL" id="KYF53846.1"/>
    </source>
</evidence>
<dbReference type="SUPFAM" id="SSF82171">
    <property type="entry name" value="DPP6 N-terminal domain-like"/>
    <property type="match status" value="1"/>
</dbReference>
<dbReference type="InterPro" id="IPR011042">
    <property type="entry name" value="6-blade_b-propeller_TolB-like"/>
</dbReference>
<feature type="chain" id="PRO_5007565886" description="Bacterial surface antigen (D15) domain-containing protein" evidence="5">
    <location>
        <begin position="42"/>
        <end position="1018"/>
    </location>
</feature>
<feature type="domain" description="Bacterial surface antigen (D15)" evidence="6">
    <location>
        <begin position="723"/>
        <end position="978"/>
    </location>
</feature>
<evidence type="ECO:0000259" key="6">
    <source>
        <dbReference type="Pfam" id="PF01103"/>
    </source>
</evidence>
<dbReference type="AlphaFoldDB" id="A0A150PDW8"/>
<gene>
    <name evidence="7" type="ORF">BE04_21655</name>
</gene>
<dbReference type="InterPro" id="IPR011659">
    <property type="entry name" value="WD40"/>
</dbReference>
<protein>
    <recommendedName>
        <fullName evidence="6">Bacterial surface antigen (D15) domain-containing protein</fullName>
    </recommendedName>
</protein>
<evidence type="ECO:0000256" key="4">
    <source>
        <dbReference type="SAM" id="MobiDB-lite"/>
    </source>
</evidence>
<dbReference type="PANTHER" id="PTHR36842">
    <property type="entry name" value="PROTEIN TOLB HOMOLOG"/>
    <property type="match status" value="1"/>
</dbReference>
<evidence type="ECO:0000313" key="8">
    <source>
        <dbReference type="Proteomes" id="UP000075604"/>
    </source>
</evidence>
<comment type="similarity">
    <text evidence="2">Belongs to the TolB family.</text>
</comment>
<dbReference type="InterPro" id="IPR000184">
    <property type="entry name" value="Bac_surfAg_D15"/>
</dbReference>
<sequence>MNRFFSRSGSRASRPLRRAASVLSAVALAALLLLAPRPARATGDPDLAFWTYETDHFRVHHPQGLEPIAARIAVLAETIYGRVEGALGYAPRDRTEIVITDDSEIANGSAGTLPYNAIHLLASGPEDMSTLGDYDDWYLDLLTHEFTHIAHIDNTSGIPAILNAIVGKSFSPNQVQPRWIIEGLAVVSESNHTSGGRMRSTMFDMYLRADVLEDNIAGLDQISSSPFRWPQGTLWYLYGSRFLGWILDVYGPNTMRAVSADYGASLVPWGINRAIRRVTGKTYVELYEGWKDHLRRLYREQMAAVEARGLREGARLTHHGRTVHYPRFVPPVARRTSADEVVYFRDDGRERPGIYRLSLAAPAPGPGTERKETLVARTNTASRPAFTPAGDMIFAALMPWRNQYYRDDLVFLPRGEEAPDGDEPSRRRLTRGLRSSAPDVSPTGDLVAFSLNSKGTRYLEIARLSRDGALSERRDLVPSARFEQAYSPSFSPDGKRLAYSAWTAGGYRDIRVVDVATGSFREVTRDRATDMSPVWSPDGETLYFTSDRTGIHNVYAYALSTGALRQVTNVRLGAFHPAISPDGKTLVYVGYTSRGHDLFVMPLDPARFLPAPPPPTDRPDPPTAPAAVRLERSPYNPLPTLAPRAITLDYAPGSYGSNALTVSVTGSDIVGRHSVFGELTVQPDAPAPTVLVGYTYGRLPIDLGVRAYYAMTPRSGYRINGRNVTYDERSIGVVSGVSYPIRGEFSRQSLAASFSSVAFKGQLPIGSELDPYAPRTILPPQGTLNLAHIGYGFSNAEGSIEASGAPRGISLNAGLDYAGPETGSSYTTYAFSTSLSAYVAMPWPGDHTLAFRVAGAVSGGNFPRGAAYAVGGYDLENLTLVDTLLTGVTNSSFTLRGYAPGVMAGRSYFSQTFEYRVPVVEPDRGLSTLPLYLRRVDASLFLDHGGAFNRFETDDLALFTQGSLLYSPQLHTSIGGEVWLSLTLGYVLSSQLRFGYALGLSPLAIPGGQLYFVATNSF</sequence>
<comment type="subcellular location">
    <subcellularLocation>
        <location evidence="1">Membrane</location>
    </subcellularLocation>
</comment>
<dbReference type="EMBL" id="JELX01002923">
    <property type="protein sequence ID" value="KYF53846.1"/>
    <property type="molecule type" value="Genomic_DNA"/>
</dbReference>
<dbReference type="Gene3D" id="2.40.160.50">
    <property type="entry name" value="membrane protein fhac: a member of the omp85/tpsb transporter family"/>
    <property type="match status" value="1"/>
</dbReference>
<keyword evidence="5" id="KW-0732">Signal</keyword>
<dbReference type="Proteomes" id="UP000075604">
    <property type="component" value="Unassembled WGS sequence"/>
</dbReference>